<feature type="compositionally biased region" description="Polar residues" evidence="2">
    <location>
        <begin position="80"/>
        <end position="89"/>
    </location>
</feature>
<dbReference type="InterPro" id="IPR029191">
    <property type="entry name" value="Uds1"/>
</dbReference>
<evidence type="ECO:0000313" key="4">
    <source>
        <dbReference type="EMBL" id="KAF7545694.1"/>
    </source>
</evidence>
<feature type="coiled-coil region" evidence="1">
    <location>
        <begin position="415"/>
        <end position="442"/>
    </location>
</feature>
<dbReference type="AlphaFoldDB" id="A0A9P5H4V2"/>
<accession>A0A9P5H4V2</accession>
<keyword evidence="1" id="KW-0175">Coiled coil</keyword>
<dbReference type="EMBL" id="JAANBB010000242">
    <property type="protein sequence ID" value="KAF7545694.1"/>
    <property type="molecule type" value="Genomic_DNA"/>
</dbReference>
<dbReference type="Pfam" id="PF15456">
    <property type="entry name" value="Uds1"/>
    <property type="match status" value="1"/>
</dbReference>
<feature type="compositionally biased region" description="Low complexity" evidence="2">
    <location>
        <begin position="211"/>
        <end position="233"/>
    </location>
</feature>
<protein>
    <recommendedName>
        <fullName evidence="3">Up-regulated during septation protein 1 domain-containing protein</fullName>
    </recommendedName>
</protein>
<name>A0A9P5H4V2_9HYPO</name>
<keyword evidence="5" id="KW-1185">Reference proteome</keyword>
<organism evidence="4 5">
    <name type="scientific">Cylindrodendrum hubeiense</name>
    <dbReference type="NCBI Taxonomy" id="595255"/>
    <lineage>
        <taxon>Eukaryota</taxon>
        <taxon>Fungi</taxon>
        <taxon>Dikarya</taxon>
        <taxon>Ascomycota</taxon>
        <taxon>Pezizomycotina</taxon>
        <taxon>Sordariomycetes</taxon>
        <taxon>Hypocreomycetidae</taxon>
        <taxon>Hypocreales</taxon>
        <taxon>Nectriaceae</taxon>
        <taxon>Cylindrodendrum</taxon>
    </lineage>
</organism>
<feature type="compositionally biased region" description="Polar residues" evidence="2">
    <location>
        <begin position="196"/>
        <end position="209"/>
    </location>
</feature>
<feature type="region of interest" description="Disordered" evidence="2">
    <location>
        <begin position="455"/>
        <end position="515"/>
    </location>
</feature>
<feature type="region of interest" description="Disordered" evidence="2">
    <location>
        <begin position="1"/>
        <end position="152"/>
    </location>
</feature>
<dbReference type="OrthoDB" id="5429395at2759"/>
<evidence type="ECO:0000313" key="5">
    <source>
        <dbReference type="Proteomes" id="UP000722485"/>
    </source>
</evidence>
<evidence type="ECO:0000256" key="1">
    <source>
        <dbReference type="SAM" id="Coils"/>
    </source>
</evidence>
<comment type="caution">
    <text evidence="4">The sequence shown here is derived from an EMBL/GenBank/DDBJ whole genome shotgun (WGS) entry which is preliminary data.</text>
</comment>
<feature type="region of interest" description="Disordered" evidence="2">
    <location>
        <begin position="602"/>
        <end position="636"/>
    </location>
</feature>
<proteinExistence type="predicted"/>
<feature type="compositionally biased region" description="Basic residues" evidence="2">
    <location>
        <begin position="56"/>
        <end position="71"/>
    </location>
</feature>
<feature type="region of interest" description="Disordered" evidence="2">
    <location>
        <begin position="171"/>
        <end position="319"/>
    </location>
</feature>
<evidence type="ECO:0000256" key="2">
    <source>
        <dbReference type="SAM" id="MobiDB-lite"/>
    </source>
</evidence>
<feature type="compositionally biased region" description="Basic and acidic residues" evidence="2">
    <location>
        <begin position="183"/>
        <end position="195"/>
    </location>
</feature>
<feature type="domain" description="Up-regulated during septation protein 1" evidence="3">
    <location>
        <begin position="336"/>
        <end position="454"/>
    </location>
</feature>
<dbReference type="Proteomes" id="UP000722485">
    <property type="component" value="Unassembled WGS sequence"/>
</dbReference>
<evidence type="ECO:0000259" key="3">
    <source>
        <dbReference type="Pfam" id="PF15456"/>
    </source>
</evidence>
<feature type="compositionally biased region" description="Polar residues" evidence="2">
    <location>
        <begin position="460"/>
        <end position="499"/>
    </location>
</feature>
<feature type="compositionally biased region" description="Basic and acidic residues" evidence="2">
    <location>
        <begin position="256"/>
        <end position="268"/>
    </location>
</feature>
<gene>
    <name evidence="4" type="ORF">G7Z17_g8981</name>
</gene>
<reference evidence="4" key="1">
    <citation type="submission" date="2020-03" db="EMBL/GenBank/DDBJ databases">
        <title>Draft Genome Sequence of Cylindrodendrum hubeiense.</title>
        <authorList>
            <person name="Buettner E."/>
            <person name="Kellner H."/>
        </authorList>
    </citation>
    <scope>NUCLEOTIDE SEQUENCE</scope>
    <source>
        <strain evidence="4">IHI 201604</strain>
    </source>
</reference>
<sequence length="648" mass="71679">MQQPEPPRKYQLFPKERKLPVLNANNKPPDVEKPLPIPGGQANEKTDKQQSTGSGLKKRLNQHSIVRRRKVSVPELGPMTTVQEVSMDSPTIPGRPPLHERSISAPGHTSRKHHLADSFLNIESDDDAPEILSPVAESLHSRGSGLGPLSPKQLAPLVIPQSDFIASRLRRQQSLSHFPTRGDSLRQGRMEESPRSRTPLTTPNSSLPDLTSPRSASTTAPSTATIATPVSAPIMESRTCSPKPWDGRCTPPTHTELPRLDQGHRRGGSDSSGIMDRGRPRKRSDLGKNNGPIIQRMESKRSKSTEQTSRTTFEKLPQGVMLSDAADKLEPSEIVMLQKQAVAQAEGFEILKPADFELLSRELRHLDERTEYLRRTYNSLRIGRRNLHSRICQYLRSPRVVKFSHESMLRQEEALAELDASIDDWVNKLDQAENRRMLIRQKLLEHVAAAASLTIGGMPTSPQSSQQTINMTRPGNISTPPRSPSKQSYTPTRAQNKSPSPRRAGTSVPSTILEQPLVEEPEVVAAEERLSNASSFKRVDVESIRVYAGDDVYALLADVENEITKMSNNATDPPAPDPNTLLPEKNRIALHRQRSHEMLNGFSEASPSSYRADSAGVKSPSPLMPTAHRKDAPSGDHIAILANTVYKP</sequence>